<dbReference type="PANTHER" id="PTHR34610:SF3">
    <property type="entry name" value="SSL7007 PROTEIN"/>
    <property type="match status" value="1"/>
</dbReference>
<dbReference type="Proteomes" id="UP000048984">
    <property type="component" value="Unassembled WGS sequence"/>
</dbReference>
<evidence type="ECO:0000313" key="2">
    <source>
        <dbReference type="EMBL" id="KPL56009.1"/>
    </source>
</evidence>
<dbReference type="SUPFAM" id="SSF88723">
    <property type="entry name" value="PIN domain-like"/>
    <property type="match status" value="1"/>
</dbReference>
<name>A0A0N8GG34_9HYPH</name>
<protein>
    <recommendedName>
        <fullName evidence="1">PIN domain-containing protein</fullName>
    </recommendedName>
</protein>
<dbReference type="OrthoDB" id="5243920at2"/>
<keyword evidence="3" id="KW-1185">Reference proteome</keyword>
<reference evidence="2 3" key="2">
    <citation type="submission" date="2015-10" db="EMBL/GenBank/DDBJ databases">
        <title>Draft Genome Sequence of Prosthecomicrobium hirschii ATCC 27832.</title>
        <authorList>
            <person name="Daniel J."/>
            <person name="Givan S.A."/>
            <person name="Brun Y.V."/>
            <person name="Brown P.J."/>
        </authorList>
    </citation>
    <scope>NUCLEOTIDE SEQUENCE [LARGE SCALE GENOMIC DNA]</scope>
    <source>
        <strain evidence="2 3">16</strain>
    </source>
</reference>
<feature type="domain" description="PIN" evidence="1">
    <location>
        <begin position="2"/>
        <end position="113"/>
    </location>
</feature>
<dbReference type="EMBL" id="LJYW01000001">
    <property type="protein sequence ID" value="KPL56009.1"/>
    <property type="molecule type" value="Genomic_DNA"/>
</dbReference>
<dbReference type="NCBIfam" id="TIGR00305">
    <property type="entry name" value="putative toxin-antitoxin system toxin component, PIN family"/>
    <property type="match status" value="1"/>
</dbReference>
<accession>A0A0N8GG34</accession>
<dbReference type="STRING" id="665126.ABB55_19155"/>
<dbReference type="Pfam" id="PF13470">
    <property type="entry name" value="PIN_3"/>
    <property type="match status" value="1"/>
</dbReference>
<dbReference type="PANTHER" id="PTHR34610">
    <property type="entry name" value="SSL7007 PROTEIN"/>
    <property type="match status" value="1"/>
</dbReference>
<dbReference type="RefSeq" id="WP_054360233.1">
    <property type="nucleotide sequence ID" value="NZ_LJYW01000001.1"/>
</dbReference>
<evidence type="ECO:0000313" key="3">
    <source>
        <dbReference type="Proteomes" id="UP000048984"/>
    </source>
</evidence>
<dbReference type="InterPro" id="IPR002716">
    <property type="entry name" value="PIN_dom"/>
</dbReference>
<proteinExistence type="predicted"/>
<sequence>MRVVLDTSVLVSAVRSPKGVSAHLVRLALLRRLEMAVSVALFLEYEAVLSRPEHLAAAGASLAEVSNLMNALAGVAVQVEVSFLWRPQLRDPDDDMVLEAAVNGQAEAIVTFNPRDFHGTRSGFGIDVLLPAECVRRI</sequence>
<reference evidence="2 3" key="1">
    <citation type="submission" date="2015-09" db="EMBL/GenBank/DDBJ databases">
        <authorList>
            <consortium name="Swine Surveillance"/>
        </authorList>
    </citation>
    <scope>NUCLEOTIDE SEQUENCE [LARGE SCALE GENOMIC DNA]</scope>
    <source>
        <strain evidence="2 3">16</strain>
    </source>
</reference>
<comment type="caution">
    <text evidence="2">The sequence shown here is derived from an EMBL/GenBank/DDBJ whole genome shotgun (WGS) entry which is preliminary data.</text>
</comment>
<evidence type="ECO:0000259" key="1">
    <source>
        <dbReference type="Pfam" id="PF13470"/>
    </source>
</evidence>
<dbReference type="InterPro" id="IPR029060">
    <property type="entry name" value="PIN-like_dom_sf"/>
</dbReference>
<gene>
    <name evidence="2" type="ORF">ABB55_19155</name>
</gene>
<dbReference type="AlphaFoldDB" id="A0A0N8GG34"/>
<dbReference type="InterPro" id="IPR002850">
    <property type="entry name" value="PIN_toxin-like"/>
</dbReference>
<organism evidence="2 3">
    <name type="scientific">Prosthecodimorpha hirschii</name>
    <dbReference type="NCBI Taxonomy" id="665126"/>
    <lineage>
        <taxon>Bacteria</taxon>
        <taxon>Pseudomonadati</taxon>
        <taxon>Pseudomonadota</taxon>
        <taxon>Alphaproteobacteria</taxon>
        <taxon>Hyphomicrobiales</taxon>
        <taxon>Ancalomicrobiaceae</taxon>
        <taxon>Prosthecodimorpha</taxon>
    </lineage>
</organism>